<evidence type="ECO:0000256" key="2">
    <source>
        <dbReference type="ARBA" id="ARBA00023125"/>
    </source>
</evidence>
<dbReference type="PROSITE" id="PS50932">
    <property type="entry name" value="HTH_LACI_2"/>
    <property type="match status" value="1"/>
</dbReference>
<dbReference type="SMART" id="SM00354">
    <property type="entry name" value="HTH_LACI"/>
    <property type="match status" value="1"/>
</dbReference>
<dbReference type="Pfam" id="PF00356">
    <property type="entry name" value="LacI"/>
    <property type="match status" value="1"/>
</dbReference>
<keyword evidence="1" id="KW-0805">Transcription regulation</keyword>
<protein>
    <submittedName>
        <fullName evidence="7">LacI family DNA-binding transcriptional regulator</fullName>
    </submittedName>
</protein>
<feature type="compositionally biased region" description="Low complexity" evidence="4">
    <location>
        <begin position="349"/>
        <end position="386"/>
    </location>
</feature>
<gene>
    <name evidence="7" type="ORF">ACFY8O_17425</name>
</gene>
<keyword evidence="8" id="KW-1185">Reference proteome</keyword>
<keyword evidence="2 7" id="KW-0238">DNA-binding</keyword>
<dbReference type="Gene3D" id="1.10.260.40">
    <property type="entry name" value="lambda repressor-like DNA-binding domains"/>
    <property type="match status" value="1"/>
</dbReference>
<dbReference type="Proteomes" id="UP001602322">
    <property type="component" value="Unassembled WGS sequence"/>
</dbReference>
<dbReference type="InterPro" id="IPR010982">
    <property type="entry name" value="Lambda_DNA-bd_dom_sf"/>
</dbReference>
<dbReference type="EMBL" id="JBIBEG010000004">
    <property type="protein sequence ID" value="MFF5897699.1"/>
    <property type="molecule type" value="Genomic_DNA"/>
</dbReference>
<dbReference type="Gene3D" id="3.40.50.2300">
    <property type="match status" value="2"/>
</dbReference>
<feature type="domain" description="HTH lacI-type" evidence="5">
    <location>
        <begin position="4"/>
        <end position="59"/>
    </location>
</feature>
<dbReference type="RefSeq" id="WP_387903136.1">
    <property type="nucleotide sequence ID" value="NZ_JBIBEG010000004.1"/>
</dbReference>
<dbReference type="PROSITE" id="PS50943">
    <property type="entry name" value="HTH_CROC1"/>
    <property type="match status" value="1"/>
</dbReference>
<organism evidence="7 8">
    <name type="scientific">Streptomyces argenteolus</name>
    <dbReference type="NCBI Taxonomy" id="67274"/>
    <lineage>
        <taxon>Bacteria</taxon>
        <taxon>Bacillati</taxon>
        <taxon>Actinomycetota</taxon>
        <taxon>Actinomycetes</taxon>
        <taxon>Kitasatosporales</taxon>
        <taxon>Streptomycetaceae</taxon>
        <taxon>Streptomyces</taxon>
    </lineage>
</organism>
<reference evidence="7 8" key="1">
    <citation type="submission" date="2024-10" db="EMBL/GenBank/DDBJ databases">
        <title>The Natural Products Discovery Center: Release of the First 8490 Sequenced Strains for Exploring Actinobacteria Biosynthetic Diversity.</title>
        <authorList>
            <person name="Kalkreuter E."/>
            <person name="Kautsar S.A."/>
            <person name="Yang D."/>
            <person name="Bader C.D."/>
            <person name="Teijaro C.N."/>
            <person name="Fluegel L."/>
            <person name="Davis C.M."/>
            <person name="Simpson J.R."/>
            <person name="Lauterbach L."/>
            <person name="Steele A.D."/>
            <person name="Gui C."/>
            <person name="Meng S."/>
            <person name="Li G."/>
            <person name="Viehrig K."/>
            <person name="Ye F."/>
            <person name="Su P."/>
            <person name="Kiefer A.F."/>
            <person name="Nichols A."/>
            <person name="Cepeda A.J."/>
            <person name="Yan W."/>
            <person name="Fan B."/>
            <person name="Jiang Y."/>
            <person name="Adhikari A."/>
            <person name="Zheng C.-J."/>
            <person name="Schuster L."/>
            <person name="Cowan T.M."/>
            <person name="Smanski M.J."/>
            <person name="Chevrette M.G."/>
            <person name="De Carvalho L.P.S."/>
            <person name="Shen B."/>
        </authorList>
    </citation>
    <scope>NUCLEOTIDE SEQUENCE [LARGE SCALE GENOMIC DNA]</scope>
    <source>
        <strain evidence="7 8">NPDC012540</strain>
    </source>
</reference>
<evidence type="ECO:0000256" key="3">
    <source>
        <dbReference type="ARBA" id="ARBA00023163"/>
    </source>
</evidence>
<dbReference type="SUPFAM" id="SSF53822">
    <property type="entry name" value="Periplasmic binding protein-like I"/>
    <property type="match status" value="1"/>
</dbReference>
<feature type="region of interest" description="Disordered" evidence="4">
    <location>
        <begin position="346"/>
        <end position="386"/>
    </location>
</feature>
<dbReference type="CDD" id="cd01392">
    <property type="entry name" value="HTH_LacI"/>
    <property type="match status" value="1"/>
</dbReference>
<dbReference type="InterPro" id="IPR028082">
    <property type="entry name" value="Peripla_BP_I"/>
</dbReference>
<dbReference type="PANTHER" id="PTHR30146:SF147">
    <property type="entry name" value="HTH-TYPE TRANSCRIPTIONAL REGULATOR DEGA"/>
    <property type="match status" value="1"/>
</dbReference>
<keyword evidence="3" id="KW-0804">Transcription</keyword>
<dbReference type="InterPro" id="IPR001387">
    <property type="entry name" value="Cro/C1-type_HTH"/>
</dbReference>
<dbReference type="GO" id="GO:0003677">
    <property type="term" value="F:DNA binding"/>
    <property type="evidence" value="ECO:0007669"/>
    <property type="project" value="UniProtKB-KW"/>
</dbReference>
<evidence type="ECO:0000256" key="4">
    <source>
        <dbReference type="SAM" id="MobiDB-lite"/>
    </source>
</evidence>
<dbReference type="PANTHER" id="PTHR30146">
    <property type="entry name" value="LACI-RELATED TRANSCRIPTIONAL REPRESSOR"/>
    <property type="match status" value="1"/>
</dbReference>
<dbReference type="InterPro" id="IPR046335">
    <property type="entry name" value="LacI/GalR-like_sensor"/>
</dbReference>
<proteinExistence type="predicted"/>
<dbReference type="Pfam" id="PF13377">
    <property type="entry name" value="Peripla_BP_3"/>
    <property type="match status" value="1"/>
</dbReference>
<feature type="domain" description="HTH cro/C1-type" evidence="6">
    <location>
        <begin position="3"/>
        <end position="49"/>
    </location>
</feature>
<evidence type="ECO:0000256" key="1">
    <source>
        <dbReference type="ARBA" id="ARBA00023015"/>
    </source>
</evidence>
<dbReference type="InterPro" id="IPR000843">
    <property type="entry name" value="HTH_LacI"/>
</dbReference>
<evidence type="ECO:0000259" key="6">
    <source>
        <dbReference type="PROSITE" id="PS50943"/>
    </source>
</evidence>
<evidence type="ECO:0000259" key="5">
    <source>
        <dbReference type="PROSITE" id="PS50932"/>
    </source>
</evidence>
<comment type="caution">
    <text evidence="7">The sequence shown here is derived from an EMBL/GenBank/DDBJ whole genome shotgun (WGS) entry which is preliminary data.</text>
</comment>
<dbReference type="CDD" id="cd06267">
    <property type="entry name" value="PBP1_LacI_sugar_binding-like"/>
    <property type="match status" value="1"/>
</dbReference>
<accession>A0ABW6X7I1</accession>
<evidence type="ECO:0000313" key="7">
    <source>
        <dbReference type="EMBL" id="MFF5897699.1"/>
    </source>
</evidence>
<evidence type="ECO:0000313" key="8">
    <source>
        <dbReference type="Proteomes" id="UP001602322"/>
    </source>
</evidence>
<dbReference type="SUPFAM" id="SSF47413">
    <property type="entry name" value="lambda repressor-like DNA-binding domains"/>
    <property type="match status" value="1"/>
</dbReference>
<name>A0ABW6X7I1_9ACTN</name>
<sequence length="386" mass="40707">MSGVTIHQVAEAAGVSASTVSNVLNGRTDRMQAATLARVEQAIEQLNYRPNRAARMLRTGRIKVIGLIVPSVANPFWGALARELEAIALAEGYHVLLCNSERDPARELKYGEELLADGVSGVVLCSSLPSLDHMAPLLSRGLKMVAFDRTAQAGDPASLASISVDNAMGAELATRHLIELGHRRLAFVSGSVSSVNRRERLRGFRSALEEAGLDPADAIVWPGADTTEFGDKDAAELGRNAARELLTRPDPPTGFVAINDMCAIGICRGAKDAGRSAGRDVSVVGFDDILLADLFEPPLTTVRQPLPEMAAETFQQLRARIDSAPAAGRSLLIRPRLVVRESTAPAPVPEAAAGRRAVPGRASEPRRAASTAPALAATGTARPAAG</sequence>